<gene>
    <name evidence="2" type="ORF">AAFF_G00188130</name>
</gene>
<comment type="caution">
    <text evidence="2">The sequence shown here is derived from an EMBL/GenBank/DDBJ whole genome shotgun (WGS) entry which is preliminary data.</text>
</comment>
<dbReference type="Proteomes" id="UP001221898">
    <property type="component" value="Unassembled WGS sequence"/>
</dbReference>
<name>A0AAD7T028_9TELE</name>
<sequence>MGKHSPLQRRFFLVKATECLTEHCSQAVPQSSSTKAPSPRAGGRHRQGLLLLARIEVSVLLRHMEPSHSVS</sequence>
<feature type="compositionally biased region" description="Polar residues" evidence="1">
    <location>
        <begin position="24"/>
        <end position="36"/>
    </location>
</feature>
<evidence type="ECO:0000313" key="2">
    <source>
        <dbReference type="EMBL" id="KAJ8410856.1"/>
    </source>
</evidence>
<feature type="region of interest" description="Disordered" evidence="1">
    <location>
        <begin position="24"/>
        <end position="45"/>
    </location>
</feature>
<dbReference type="AlphaFoldDB" id="A0AAD7T028"/>
<reference evidence="2" key="1">
    <citation type="journal article" date="2023" name="Science">
        <title>Genome structures resolve the early diversification of teleost fishes.</title>
        <authorList>
            <person name="Parey E."/>
            <person name="Louis A."/>
            <person name="Montfort J."/>
            <person name="Bouchez O."/>
            <person name="Roques C."/>
            <person name="Iampietro C."/>
            <person name="Lluch J."/>
            <person name="Castinel A."/>
            <person name="Donnadieu C."/>
            <person name="Desvignes T."/>
            <person name="Floi Bucao C."/>
            <person name="Jouanno E."/>
            <person name="Wen M."/>
            <person name="Mejri S."/>
            <person name="Dirks R."/>
            <person name="Jansen H."/>
            <person name="Henkel C."/>
            <person name="Chen W.J."/>
            <person name="Zahm M."/>
            <person name="Cabau C."/>
            <person name="Klopp C."/>
            <person name="Thompson A.W."/>
            <person name="Robinson-Rechavi M."/>
            <person name="Braasch I."/>
            <person name="Lecointre G."/>
            <person name="Bobe J."/>
            <person name="Postlethwait J.H."/>
            <person name="Berthelot C."/>
            <person name="Roest Crollius H."/>
            <person name="Guiguen Y."/>
        </authorList>
    </citation>
    <scope>NUCLEOTIDE SEQUENCE</scope>
    <source>
        <strain evidence="2">NC1722</strain>
    </source>
</reference>
<evidence type="ECO:0000256" key="1">
    <source>
        <dbReference type="SAM" id="MobiDB-lite"/>
    </source>
</evidence>
<keyword evidence="3" id="KW-1185">Reference proteome</keyword>
<organism evidence="2 3">
    <name type="scientific">Aldrovandia affinis</name>
    <dbReference type="NCBI Taxonomy" id="143900"/>
    <lineage>
        <taxon>Eukaryota</taxon>
        <taxon>Metazoa</taxon>
        <taxon>Chordata</taxon>
        <taxon>Craniata</taxon>
        <taxon>Vertebrata</taxon>
        <taxon>Euteleostomi</taxon>
        <taxon>Actinopterygii</taxon>
        <taxon>Neopterygii</taxon>
        <taxon>Teleostei</taxon>
        <taxon>Notacanthiformes</taxon>
        <taxon>Halosauridae</taxon>
        <taxon>Aldrovandia</taxon>
    </lineage>
</organism>
<proteinExistence type="predicted"/>
<evidence type="ECO:0000313" key="3">
    <source>
        <dbReference type="Proteomes" id="UP001221898"/>
    </source>
</evidence>
<protein>
    <submittedName>
        <fullName evidence="2">Uncharacterized protein</fullName>
    </submittedName>
</protein>
<dbReference type="EMBL" id="JAINUG010000025">
    <property type="protein sequence ID" value="KAJ8410856.1"/>
    <property type="molecule type" value="Genomic_DNA"/>
</dbReference>
<accession>A0AAD7T028</accession>